<organism evidence="1 2">
    <name type="scientific">Clonorchis sinensis</name>
    <name type="common">Chinese liver fluke</name>
    <dbReference type="NCBI Taxonomy" id="79923"/>
    <lineage>
        <taxon>Eukaryota</taxon>
        <taxon>Metazoa</taxon>
        <taxon>Spiralia</taxon>
        <taxon>Lophotrochozoa</taxon>
        <taxon>Platyhelminthes</taxon>
        <taxon>Trematoda</taxon>
        <taxon>Digenea</taxon>
        <taxon>Opisthorchiida</taxon>
        <taxon>Opisthorchiata</taxon>
        <taxon>Opisthorchiidae</taxon>
        <taxon>Clonorchis</taxon>
    </lineage>
</organism>
<keyword evidence="2" id="KW-1185">Reference proteome</keyword>
<sequence>MSGESALLDHFAQKTRSSEAPGWSFREVLKSPISKRCIKRILGDYACACFFGLLVRFDWQTVCKATSSRLKLDGTTKKYSFCTTFVDKPPFERFGFWGFARNSTWSNRLLETIYSTQILELNYPVDLGRSPQLEYWNFGTNMTRTRSGKLLETLSNPELANLNDSSDIIVERNICISQPPLLCRHSPPKPSVAGSVWSSRQRGRDYAKSRLDKEILEEEIAIGLKELEIRKLKLASRRQMLLSYESSDDESSISGYCERGFPPEIGCAQPSMNRPRKGDAAGTRTAAHEMDGGHVNHYATAPSFSLPKIEIDKFSGNPMGFRKFMKAFQVSIADRLFDDSNKLMYLLHYCCGEAKEAIEHCVFLPGKAGYQKAMDILRTQIGRPYDIAQSFMNELLVGGPIAPGDVDALRRLIRKMVNCDLALKQMHYTADLNCSTNLKRIVERLPRHLQQRWAEAADDILCSGSEPEFDHLVSFLDRSISIASSCYGVIASSKRYGNQVDKVGLERPPRKARINVVAMKASMACYHCSQTHSLSECEVFRSLPQVKKLSRLKGLKLCFNRLEPNHRAFECRVPTRCDISNCNQRHHRLLHSTQQVVTEATKGANVNSTVVGGPRSYLGFVAVKLIGPKGTVLTHALLDNGSDTTLLTADVAKQLGIEGEATRVEVSSVNGPDIKDTMAVSFAIQSLHDGYVVDVDCAYTIGSLPIAKASIPDELLLSKWTHLADVQPARIPGNNVSILIGTNVPEAHWVIEQRMGSPKHPYAYLTAWPAPPSDQLPLQYQNCLSTKPSVEGHILMMSESDFNESKGTDKSLSLENKEIMKDTEQSVSLLDGHYQVRYLGSTAFVDKPPFERFGFWGFARNSTWSNRLLETSYNKISRGYWEKGVIVDARPGSDGHIREVLVKTTSGTISAPKVVKDKMTRSMRKGGCSCIWGWPEVHTAAFQALSFQMADHYTGLEAHRKILTNTALKFMCLDNHRRKPKMFFGRSISILVNFFPPYQETRSEFCVMDNSPLVKRYHPPACLHMPSGGDSANAYVWHGEDGPDDITRIEAKNDLVIWLSSNMSFVLYHERSAKSAFAVLRMIRRTSFLIIHTDFRMLYGAYVRPHLEYANRVPHSRRTKDLTPLGRIVRASEKMVAGLKFVDYEANLVAFNPSPLGCRRFREALVLNYVLRERGLGAGFSLVTQQTYAGDMMKRFPSSARTVSSGNLFSFWVVAV</sequence>
<accession>G7YFP3</accession>
<reference evidence="1" key="1">
    <citation type="journal article" date="2011" name="Genome Biol.">
        <title>The draft genome of the carcinogenic human liver fluke Clonorchis sinensis.</title>
        <authorList>
            <person name="Wang X."/>
            <person name="Chen W."/>
            <person name="Huang Y."/>
            <person name="Sun J."/>
            <person name="Men J."/>
            <person name="Liu H."/>
            <person name="Luo F."/>
            <person name="Guo L."/>
            <person name="Lv X."/>
            <person name="Deng C."/>
            <person name="Zhou C."/>
            <person name="Fan Y."/>
            <person name="Li X."/>
            <person name="Huang L."/>
            <person name="Hu Y."/>
            <person name="Liang C."/>
            <person name="Hu X."/>
            <person name="Xu J."/>
            <person name="Yu X."/>
        </authorList>
    </citation>
    <scope>NUCLEOTIDE SEQUENCE [LARGE SCALE GENOMIC DNA]</scope>
    <source>
        <strain evidence="1">Henan</strain>
    </source>
</reference>
<protein>
    <submittedName>
        <fullName evidence="1">WDFY family member 4</fullName>
    </submittedName>
</protein>
<dbReference type="InterPro" id="IPR005312">
    <property type="entry name" value="DUF1759"/>
</dbReference>
<reference key="2">
    <citation type="submission" date="2011-10" db="EMBL/GenBank/DDBJ databases">
        <title>The genome and transcriptome sequence of Clonorchis sinensis provide insights into the carcinogenic liver fluke.</title>
        <authorList>
            <person name="Wang X."/>
            <person name="Huang Y."/>
            <person name="Chen W."/>
            <person name="Liu H."/>
            <person name="Guo L."/>
            <person name="Chen Y."/>
            <person name="Luo F."/>
            <person name="Zhou W."/>
            <person name="Sun J."/>
            <person name="Mao Q."/>
            <person name="Liang P."/>
            <person name="Zhou C."/>
            <person name="Tian Y."/>
            <person name="Men J."/>
            <person name="Lv X."/>
            <person name="Huang L."/>
            <person name="Zhou J."/>
            <person name="Hu Y."/>
            <person name="Li R."/>
            <person name="Zhang F."/>
            <person name="Lei H."/>
            <person name="Li X."/>
            <person name="Hu X."/>
            <person name="Liang C."/>
            <person name="Xu J."/>
            <person name="Wu Z."/>
            <person name="Yu X."/>
        </authorList>
    </citation>
    <scope>NUCLEOTIDE SEQUENCE</scope>
    <source>
        <strain>Henan</strain>
    </source>
</reference>
<dbReference type="Pfam" id="PF03564">
    <property type="entry name" value="DUF1759"/>
    <property type="match status" value="1"/>
</dbReference>
<dbReference type="EMBL" id="DF143199">
    <property type="protein sequence ID" value="GAA51776.1"/>
    <property type="molecule type" value="Genomic_DNA"/>
</dbReference>
<evidence type="ECO:0000313" key="2">
    <source>
        <dbReference type="Proteomes" id="UP000008909"/>
    </source>
</evidence>
<proteinExistence type="predicted"/>
<dbReference type="Proteomes" id="UP000008909">
    <property type="component" value="Unassembled WGS sequence"/>
</dbReference>
<evidence type="ECO:0000313" key="1">
    <source>
        <dbReference type="EMBL" id="GAA51776.1"/>
    </source>
</evidence>
<dbReference type="PANTHER" id="PTHR47331:SF1">
    <property type="entry name" value="GAG-LIKE PROTEIN"/>
    <property type="match status" value="1"/>
</dbReference>
<gene>
    <name evidence="1" type="ORF">CLF_106782</name>
</gene>
<dbReference type="PANTHER" id="PTHR47331">
    <property type="entry name" value="PHD-TYPE DOMAIN-CONTAINING PROTEIN"/>
    <property type="match status" value="1"/>
</dbReference>
<name>G7YFP3_CLOSI</name>
<dbReference type="AlphaFoldDB" id="G7YFP3"/>